<comment type="similarity">
    <text evidence="2 10">Belongs to the isocitrate and isopropylmalate dehydrogenases family.</text>
</comment>
<feature type="binding site" evidence="12">
    <location>
        <begin position="94"/>
        <end position="100"/>
    </location>
    <ligand>
        <name>D-threo-isocitrate</name>
        <dbReference type="ChEBI" id="CHEBI:15562"/>
    </ligand>
</feature>
<feature type="binding site" evidence="12">
    <location>
        <position position="132"/>
    </location>
    <ligand>
        <name>D-threo-isocitrate</name>
        <dbReference type="ChEBI" id="CHEBI:15562"/>
    </ligand>
</feature>
<dbReference type="SMART" id="SM01329">
    <property type="entry name" value="Iso_dh"/>
    <property type="match status" value="1"/>
</dbReference>
<evidence type="ECO:0000256" key="10">
    <source>
        <dbReference type="PIRNR" id="PIRNR000108"/>
    </source>
</evidence>
<feature type="binding site" evidence="12">
    <location>
        <position position="109"/>
    </location>
    <ligand>
        <name>D-threo-isocitrate</name>
        <dbReference type="ChEBI" id="CHEBI:15562"/>
    </ligand>
</feature>
<dbReference type="Pfam" id="PF00180">
    <property type="entry name" value="Iso_dh"/>
    <property type="match status" value="1"/>
</dbReference>
<keyword evidence="17" id="KW-1185">Reference proteome</keyword>
<dbReference type="EMBL" id="FNAP01000004">
    <property type="protein sequence ID" value="SDE21386.1"/>
    <property type="molecule type" value="Genomic_DNA"/>
</dbReference>
<keyword evidence="5 10" id="KW-0479">Metal-binding</keyword>
<evidence type="ECO:0000256" key="8">
    <source>
        <dbReference type="ARBA" id="ARBA00023002"/>
    </source>
</evidence>
<comment type="cofactor">
    <cofactor evidence="1">
        <name>Mn(2+)</name>
        <dbReference type="ChEBI" id="CHEBI:29035"/>
    </cofactor>
</comment>
<dbReference type="GO" id="GO:0006099">
    <property type="term" value="P:tricarboxylic acid cycle"/>
    <property type="evidence" value="ECO:0007669"/>
    <property type="project" value="UniProtKB-KW"/>
</dbReference>
<keyword evidence="6 10" id="KW-0460">Magnesium</keyword>
<feature type="binding site" evidence="14">
    <location>
        <position position="82"/>
    </location>
    <ligand>
        <name>NADP(+)</name>
        <dbReference type="ChEBI" id="CHEBI:58349"/>
    </ligand>
</feature>
<protein>
    <recommendedName>
        <fullName evidence="10">Isocitrate dehydrogenase [NADP]</fullName>
        <ecNumber evidence="10">1.1.1.42</ecNumber>
    </recommendedName>
</protein>
<evidence type="ECO:0000313" key="16">
    <source>
        <dbReference type="EMBL" id="SDE21386.1"/>
    </source>
</evidence>
<dbReference type="PANTHER" id="PTHR11822:SF21">
    <property type="entry name" value="ISOCITRATE DEHYDROGENASE [NADP], MITOCHONDRIAL"/>
    <property type="match status" value="1"/>
</dbReference>
<reference evidence="16 17" key="1">
    <citation type="submission" date="2016-10" db="EMBL/GenBank/DDBJ databases">
        <authorList>
            <person name="de Groot N.N."/>
        </authorList>
    </citation>
    <scope>NUCLEOTIDE SEQUENCE [LARGE SCALE GENOMIC DNA]</scope>
    <source>
        <strain evidence="16 17">ATCC 700224</strain>
    </source>
</reference>
<dbReference type="GO" id="GO:0006102">
    <property type="term" value="P:isocitrate metabolic process"/>
    <property type="evidence" value="ECO:0007669"/>
    <property type="project" value="UniProtKB-UniRule"/>
</dbReference>
<feature type="binding site" evidence="14">
    <location>
        <position position="327"/>
    </location>
    <ligand>
        <name>NADP(+)</name>
        <dbReference type="ChEBI" id="CHEBI:58349"/>
    </ligand>
</feature>
<dbReference type="PROSITE" id="PS00470">
    <property type="entry name" value="IDH_IMDH"/>
    <property type="match status" value="1"/>
</dbReference>
<dbReference type="InterPro" id="IPR004790">
    <property type="entry name" value="Isocitrate_DH_NADP"/>
</dbReference>
<dbReference type="Proteomes" id="UP000199412">
    <property type="component" value="Unassembled WGS sequence"/>
</dbReference>
<evidence type="ECO:0000256" key="7">
    <source>
        <dbReference type="ARBA" id="ARBA00022857"/>
    </source>
</evidence>
<evidence type="ECO:0000256" key="4">
    <source>
        <dbReference type="ARBA" id="ARBA00022532"/>
    </source>
</evidence>
<feature type="binding site" evidence="14">
    <location>
        <begin position="75"/>
        <end position="77"/>
    </location>
    <ligand>
        <name>NADP(+)</name>
        <dbReference type="ChEBI" id="CHEBI:58349"/>
    </ligand>
</feature>
<gene>
    <name evidence="16" type="ORF">SAMN05421720_104211</name>
</gene>
<evidence type="ECO:0000256" key="6">
    <source>
        <dbReference type="ARBA" id="ARBA00022842"/>
    </source>
</evidence>
<dbReference type="RefSeq" id="WP_092784642.1">
    <property type="nucleotide sequence ID" value="NZ_FNAP01000004.1"/>
</dbReference>
<dbReference type="GO" id="GO:0004450">
    <property type="term" value="F:isocitrate dehydrogenase (NADP+) activity"/>
    <property type="evidence" value="ECO:0007669"/>
    <property type="project" value="UniProtKB-UniRule"/>
</dbReference>
<evidence type="ECO:0000256" key="2">
    <source>
        <dbReference type="ARBA" id="ARBA00007769"/>
    </source>
</evidence>
<dbReference type="InterPro" id="IPR019818">
    <property type="entry name" value="IsoCit/isopropylmalate_DH_CS"/>
</dbReference>
<dbReference type="Gene3D" id="3.40.718.10">
    <property type="entry name" value="Isopropylmalate Dehydrogenase"/>
    <property type="match status" value="1"/>
</dbReference>
<dbReference type="EC" id="1.1.1.42" evidence="10"/>
<dbReference type="NCBIfam" id="TIGR00127">
    <property type="entry name" value="nadp_idh_euk"/>
    <property type="match status" value="1"/>
</dbReference>
<dbReference type="InterPro" id="IPR024084">
    <property type="entry name" value="IsoPropMal-DH-like_dom"/>
</dbReference>
<evidence type="ECO:0000256" key="13">
    <source>
        <dbReference type="PIRSR" id="PIRSR000108-3"/>
    </source>
</evidence>
<comment type="catalytic activity">
    <reaction evidence="10">
        <text>D-threo-isocitrate + NADP(+) = 2-oxoglutarate + CO2 + NADPH</text>
        <dbReference type="Rhea" id="RHEA:19629"/>
        <dbReference type="ChEBI" id="CHEBI:15562"/>
        <dbReference type="ChEBI" id="CHEBI:16526"/>
        <dbReference type="ChEBI" id="CHEBI:16810"/>
        <dbReference type="ChEBI" id="CHEBI:57783"/>
        <dbReference type="ChEBI" id="CHEBI:58349"/>
        <dbReference type="EC" id="1.1.1.42"/>
    </reaction>
</comment>
<evidence type="ECO:0000256" key="11">
    <source>
        <dbReference type="PIRSR" id="PIRSR000108-1"/>
    </source>
</evidence>
<dbReference type="AlphaFoldDB" id="A0A1G7B500"/>
<evidence type="ECO:0000256" key="5">
    <source>
        <dbReference type="ARBA" id="ARBA00022723"/>
    </source>
</evidence>
<dbReference type="GO" id="GO:0000287">
    <property type="term" value="F:magnesium ion binding"/>
    <property type="evidence" value="ECO:0007669"/>
    <property type="project" value="InterPro"/>
</dbReference>
<keyword evidence="9 10" id="KW-0464">Manganese</keyword>
<evidence type="ECO:0000256" key="9">
    <source>
        <dbReference type="ARBA" id="ARBA00023211"/>
    </source>
</evidence>
<keyword evidence="4 10" id="KW-0816">Tricarboxylic acid cycle</keyword>
<feature type="site" description="Critical for catalysis" evidence="11">
    <location>
        <position position="139"/>
    </location>
</feature>
<dbReference type="GO" id="GO:0006097">
    <property type="term" value="P:glyoxylate cycle"/>
    <property type="evidence" value="ECO:0007669"/>
    <property type="project" value="UniProtKB-KW"/>
</dbReference>
<dbReference type="SUPFAM" id="SSF53659">
    <property type="entry name" value="Isocitrate/Isopropylmalate dehydrogenase-like"/>
    <property type="match status" value="1"/>
</dbReference>
<feature type="binding site" evidence="14">
    <location>
        <begin position="309"/>
        <end position="314"/>
    </location>
    <ligand>
        <name>NADP(+)</name>
        <dbReference type="ChEBI" id="CHEBI:58349"/>
    </ligand>
</feature>
<evidence type="ECO:0000256" key="3">
    <source>
        <dbReference type="ARBA" id="ARBA00022435"/>
    </source>
</evidence>
<feature type="binding site" evidence="13">
    <location>
        <position position="274"/>
    </location>
    <ligand>
        <name>Mn(2+)</name>
        <dbReference type="ChEBI" id="CHEBI:29035"/>
    </ligand>
</feature>
<name>A0A1G7B500_9PROT</name>
<evidence type="ECO:0000256" key="12">
    <source>
        <dbReference type="PIRSR" id="PIRSR000108-2"/>
    </source>
</evidence>
<feature type="binding site" evidence="13">
    <location>
        <position position="251"/>
    </location>
    <ligand>
        <name>Mn(2+)</name>
        <dbReference type="ChEBI" id="CHEBI:29035"/>
    </ligand>
</feature>
<comment type="cofactor">
    <cofactor evidence="10 13">
        <name>Mg(2+)</name>
        <dbReference type="ChEBI" id="CHEBI:18420"/>
    </cofactor>
    <cofactor evidence="10 13">
        <name>Mn(2+)</name>
        <dbReference type="ChEBI" id="CHEBI:29035"/>
    </cofactor>
    <text evidence="10 13">Binds 1 Mg(2+) or Mn(2+) ion per subunit.</text>
</comment>
<evidence type="ECO:0000256" key="14">
    <source>
        <dbReference type="PIRSR" id="PIRSR000108-4"/>
    </source>
</evidence>
<proteinExistence type="inferred from homology"/>
<dbReference type="OrthoDB" id="9765655at2"/>
<keyword evidence="3" id="KW-0329">Glyoxylate bypass</keyword>
<sequence>MTKIKVANPIVELDGDEMTRIIWAFIKDKLILPYLDVELLYYDLSIQKRDETDDQITIDAAEAIKKHRVGVKCATITPDEARVEEFGLKKMWRSPNGTIRNILGGTVFREPIICNNVPRYVPTWTKPIVIGRHAFGDQYRATDFLVPGKGKLTVTFTPDDGGAPITHEVFDFPGSGIAMTMYNLDESIRGFARACMNYGLNRGWPVYMSTKNTILKAYDGRFKDLFQEVFDTEFKDRFDAAGITYEHRLIDDMVACCMKWEGGYVWACKNYDGDVQSDTVAQGFGSLGLMTSVLMTPDGQTVEAEAAHGTVTRHYRQHQKGQETSTNPIASIFAWTRGLKFRGEFDGTPDVTRFADTLERVCIETVEAGHMTKDLAILIGKDQPWLTTQQFLDKLDEGLKAAMG</sequence>
<keyword evidence="8 10" id="KW-0560">Oxidoreductase</keyword>
<feature type="binding site" evidence="14">
    <location>
        <position position="259"/>
    </location>
    <ligand>
        <name>NADP(+)</name>
        <dbReference type="ChEBI" id="CHEBI:58349"/>
    </ligand>
</feature>
<keyword evidence="7 10" id="KW-0521">NADP</keyword>
<dbReference type="PIRSF" id="PIRSF000108">
    <property type="entry name" value="IDH_NADP"/>
    <property type="match status" value="1"/>
</dbReference>
<dbReference type="PANTHER" id="PTHR11822">
    <property type="entry name" value="NADP-SPECIFIC ISOCITRATE DEHYDROGENASE"/>
    <property type="match status" value="1"/>
</dbReference>
<dbReference type="STRING" id="69960.SAMN05421720_104211"/>
<organism evidence="16 17">
    <name type="scientific">Rhodospira trueperi</name>
    <dbReference type="NCBI Taxonomy" id="69960"/>
    <lineage>
        <taxon>Bacteria</taxon>
        <taxon>Pseudomonadati</taxon>
        <taxon>Pseudomonadota</taxon>
        <taxon>Alphaproteobacteria</taxon>
        <taxon>Rhodospirillales</taxon>
        <taxon>Rhodospirillaceae</taxon>
        <taxon>Rhodospira</taxon>
    </lineage>
</organism>
<accession>A0A1G7B500</accession>
<feature type="site" description="Critical for catalysis" evidence="11">
    <location>
        <position position="211"/>
    </location>
</feature>
<dbReference type="NCBIfam" id="NF006156">
    <property type="entry name" value="PRK08299.1"/>
    <property type="match status" value="1"/>
</dbReference>
<feature type="domain" description="Isopropylmalate dehydrogenase-like" evidence="15">
    <location>
        <begin position="9"/>
        <end position="395"/>
    </location>
</feature>
<evidence type="ECO:0000259" key="15">
    <source>
        <dbReference type="SMART" id="SM01329"/>
    </source>
</evidence>
<evidence type="ECO:0000313" key="17">
    <source>
        <dbReference type="Proteomes" id="UP000199412"/>
    </source>
</evidence>
<dbReference type="FunFam" id="3.40.718.10:FF:000002">
    <property type="entry name" value="Isocitrate dehydrogenase [NADP]"/>
    <property type="match status" value="1"/>
</dbReference>
<evidence type="ECO:0000256" key="1">
    <source>
        <dbReference type="ARBA" id="ARBA00001936"/>
    </source>
</evidence>
<dbReference type="GO" id="GO:0051287">
    <property type="term" value="F:NAD binding"/>
    <property type="evidence" value="ECO:0007669"/>
    <property type="project" value="InterPro"/>
</dbReference>
<feature type="binding site" evidence="12">
    <location>
        <position position="77"/>
    </location>
    <ligand>
        <name>D-threo-isocitrate</name>
        <dbReference type="ChEBI" id="CHEBI:15562"/>
    </ligand>
</feature>